<proteinExistence type="predicted"/>
<sequence length="294" mass="30032">MKLQARVAATALAVAGLLAALSGCTSGQGSRAAAPSLTPPPAGAAVAPASGRDAMMQLPLGAYGTTDGRSEMASQALRALITRCMHEGGYATFTRDDALNEGKRPDAATALPAGAFGYLSESVAAVQGFHPSPETTAAPARRALEPAEEGAVQKCMEAAFAQLNNPDTAGSELVGRLFDESLAVLAKDARVSAATTAWQGCMGAAGFPGVTPQGLVDQYHAAGAQAAAGPSPEELAAAKADAVCTARSNLAGIWFEVLTGYQKQLIEANQQKLTDYQQKAKEREAKLTGIIAES</sequence>
<evidence type="ECO:0008006" key="4">
    <source>
        <dbReference type="Google" id="ProtNLM"/>
    </source>
</evidence>
<organism evidence="2 3">
    <name type="scientific">Kitasatospora herbaricolor</name>
    <dbReference type="NCBI Taxonomy" id="68217"/>
    <lineage>
        <taxon>Bacteria</taxon>
        <taxon>Bacillati</taxon>
        <taxon>Actinomycetota</taxon>
        <taxon>Actinomycetes</taxon>
        <taxon>Kitasatosporales</taxon>
        <taxon>Streptomycetaceae</taxon>
        <taxon>Kitasatospora</taxon>
    </lineage>
</organism>
<name>A0ABZ1WAE8_9ACTN</name>
<feature type="signal peptide" evidence="1">
    <location>
        <begin position="1"/>
        <end position="27"/>
    </location>
</feature>
<dbReference type="PROSITE" id="PS51257">
    <property type="entry name" value="PROKAR_LIPOPROTEIN"/>
    <property type="match status" value="1"/>
</dbReference>
<dbReference type="EMBL" id="CP108482">
    <property type="protein sequence ID" value="WUS57831.1"/>
    <property type="molecule type" value="Genomic_DNA"/>
</dbReference>
<protein>
    <recommendedName>
        <fullName evidence="4">Lipoprotein</fullName>
    </recommendedName>
</protein>
<keyword evidence="1" id="KW-0732">Signal</keyword>
<dbReference type="Proteomes" id="UP001432014">
    <property type="component" value="Chromosome"/>
</dbReference>
<keyword evidence="3" id="KW-1185">Reference proteome</keyword>
<feature type="chain" id="PRO_5046842527" description="Lipoprotein" evidence="1">
    <location>
        <begin position="28"/>
        <end position="294"/>
    </location>
</feature>
<dbReference type="RefSeq" id="WP_329496353.1">
    <property type="nucleotide sequence ID" value="NZ_CP108460.1"/>
</dbReference>
<evidence type="ECO:0000313" key="2">
    <source>
        <dbReference type="EMBL" id="WUS57831.1"/>
    </source>
</evidence>
<gene>
    <name evidence="2" type="ORF">OG469_21345</name>
</gene>
<evidence type="ECO:0000313" key="3">
    <source>
        <dbReference type="Proteomes" id="UP001432014"/>
    </source>
</evidence>
<accession>A0ABZ1WAE8</accession>
<reference evidence="2 3" key="1">
    <citation type="submission" date="2022-10" db="EMBL/GenBank/DDBJ databases">
        <title>The complete genomes of actinobacterial strains from the NBC collection.</title>
        <authorList>
            <person name="Joergensen T.S."/>
            <person name="Alvarez Arevalo M."/>
            <person name="Sterndorff E.B."/>
            <person name="Faurdal D."/>
            <person name="Vuksanovic O."/>
            <person name="Mourched A.-S."/>
            <person name="Charusanti P."/>
            <person name="Shaw S."/>
            <person name="Blin K."/>
            <person name="Weber T."/>
        </authorList>
    </citation>
    <scope>NUCLEOTIDE SEQUENCE [LARGE SCALE GENOMIC DNA]</scope>
    <source>
        <strain evidence="2 3">NBC_01247</strain>
    </source>
</reference>
<evidence type="ECO:0000256" key="1">
    <source>
        <dbReference type="SAM" id="SignalP"/>
    </source>
</evidence>